<dbReference type="SMART" id="SM00866">
    <property type="entry name" value="UTRA"/>
    <property type="match status" value="1"/>
</dbReference>
<reference evidence="6" key="1">
    <citation type="journal article" date="2019" name="Int. J. Syst. Evol. Microbiol.">
        <title>The Global Catalogue of Microorganisms (GCM) 10K type strain sequencing project: providing services to taxonomists for standard genome sequencing and annotation.</title>
        <authorList>
            <consortium name="The Broad Institute Genomics Platform"/>
            <consortium name="The Broad Institute Genome Sequencing Center for Infectious Disease"/>
            <person name="Wu L."/>
            <person name="Ma J."/>
        </authorList>
    </citation>
    <scope>NUCLEOTIDE SEQUENCE [LARGE SCALE GENOMIC DNA]</scope>
    <source>
        <strain evidence="6">KACC 14058</strain>
    </source>
</reference>
<dbReference type="Pfam" id="PF00392">
    <property type="entry name" value="GntR"/>
    <property type="match status" value="1"/>
</dbReference>
<dbReference type="PANTHER" id="PTHR44846:SF1">
    <property type="entry name" value="MANNOSYL-D-GLYCERATE TRANSPORT_METABOLISM SYSTEM REPRESSOR MNGR-RELATED"/>
    <property type="match status" value="1"/>
</dbReference>
<dbReference type="SUPFAM" id="SSF46785">
    <property type="entry name" value="Winged helix' DNA-binding domain"/>
    <property type="match status" value="1"/>
</dbReference>
<evidence type="ECO:0000259" key="4">
    <source>
        <dbReference type="PROSITE" id="PS50949"/>
    </source>
</evidence>
<gene>
    <name evidence="5" type="ORF">ACFOZ1_00350</name>
</gene>
<dbReference type="RefSeq" id="WP_390194695.1">
    <property type="nucleotide sequence ID" value="NZ_JBHSDV010000001.1"/>
</dbReference>
<dbReference type="Proteomes" id="UP001595880">
    <property type="component" value="Unassembled WGS sequence"/>
</dbReference>
<dbReference type="Gene3D" id="3.40.1410.10">
    <property type="entry name" value="Chorismate lyase-like"/>
    <property type="match status" value="1"/>
</dbReference>
<name>A0ABV8VSI5_9BACI</name>
<dbReference type="InterPro" id="IPR036390">
    <property type="entry name" value="WH_DNA-bd_sf"/>
</dbReference>
<dbReference type="EMBL" id="JBHSDV010000001">
    <property type="protein sequence ID" value="MFC4386245.1"/>
    <property type="molecule type" value="Genomic_DNA"/>
</dbReference>
<keyword evidence="3" id="KW-0804">Transcription</keyword>
<organism evidence="5 6">
    <name type="scientific">Gracilibacillus marinus</name>
    <dbReference type="NCBI Taxonomy" id="630535"/>
    <lineage>
        <taxon>Bacteria</taxon>
        <taxon>Bacillati</taxon>
        <taxon>Bacillota</taxon>
        <taxon>Bacilli</taxon>
        <taxon>Bacillales</taxon>
        <taxon>Bacillaceae</taxon>
        <taxon>Gracilibacillus</taxon>
    </lineage>
</organism>
<keyword evidence="2" id="KW-0238">DNA-binding</keyword>
<dbReference type="InterPro" id="IPR028978">
    <property type="entry name" value="Chorismate_lyase_/UTRA_dom_sf"/>
</dbReference>
<dbReference type="InterPro" id="IPR036388">
    <property type="entry name" value="WH-like_DNA-bd_sf"/>
</dbReference>
<evidence type="ECO:0000313" key="6">
    <source>
        <dbReference type="Proteomes" id="UP001595880"/>
    </source>
</evidence>
<proteinExistence type="predicted"/>
<protein>
    <submittedName>
        <fullName evidence="5">GntR family transcriptional regulator</fullName>
    </submittedName>
</protein>
<dbReference type="SUPFAM" id="SSF64288">
    <property type="entry name" value="Chorismate lyase-like"/>
    <property type="match status" value="1"/>
</dbReference>
<evidence type="ECO:0000313" key="5">
    <source>
        <dbReference type="EMBL" id="MFC4386245.1"/>
    </source>
</evidence>
<dbReference type="CDD" id="cd07377">
    <property type="entry name" value="WHTH_GntR"/>
    <property type="match status" value="1"/>
</dbReference>
<feature type="domain" description="HTH gntR-type" evidence="4">
    <location>
        <begin position="8"/>
        <end position="76"/>
    </location>
</feature>
<dbReference type="PRINTS" id="PR00035">
    <property type="entry name" value="HTHGNTR"/>
</dbReference>
<evidence type="ECO:0000256" key="3">
    <source>
        <dbReference type="ARBA" id="ARBA00023163"/>
    </source>
</evidence>
<dbReference type="InterPro" id="IPR000524">
    <property type="entry name" value="Tscrpt_reg_HTH_GntR"/>
</dbReference>
<dbReference type="InterPro" id="IPR011663">
    <property type="entry name" value="UTRA"/>
</dbReference>
<evidence type="ECO:0000256" key="2">
    <source>
        <dbReference type="ARBA" id="ARBA00023125"/>
    </source>
</evidence>
<sequence>MIDKNSPLPIYYQLEQEIREQIQNGILKQGELLPSERMYTEKYNISRMTVRQAINNLAQEGLLVRMKGKGTFIAEQKIQHTLKGITSFSEEMEQKGKIPSSKIISLESVQANSQLAAKLHIEENSEVYQLKRIRMADNVPIAFEIAYIPKYLVGELRENDFTTSFYQYVEKNLQLPITHGDQEIESALANEEDQKYLKVTEGAPILLIRRLTYVNDQQPIEYVRTAYHGEKYKYKLTLPR</sequence>
<dbReference type="PROSITE" id="PS50949">
    <property type="entry name" value="HTH_GNTR"/>
    <property type="match status" value="1"/>
</dbReference>
<dbReference type="Gene3D" id="1.10.10.10">
    <property type="entry name" value="Winged helix-like DNA-binding domain superfamily/Winged helix DNA-binding domain"/>
    <property type="match status" value="1"/>
</dbReference>
<keyword evidence="6" id="KW-1185">Reference proteome</keyword>
<keyword evidence="1" id="KW-0805">Transcription regulation</keyword>
<accession>A0ABV8VSI5</accession>
<evidence type="ECO:0000256" key="1">
    <source>
        <dbReference type="ARBA" id="ARBA00023015"/>
    </source>
</evidence>
<comment type="caution">
    <text evidence="5">The sequence shown here is derived from an EMBL/GenBank/DDBJ whole genome shotgun (WGS) entry which is preliminary data.</text>
</comment>
<dbReference type="InterPro" id="IPR050679">
    <property type="entry name" value="Bact_HTH_transcr_reg"/>
</dbReference>
<dbReference type="SMART" id="SM00345">
    <property type="entry name" value="HTH_GNTR"/>
    <property type="match status" value="1"/>
</dbReference>
<dbReference type="PANTHER" id="PTHR44846">
    <property type="entry name" value="MANNOSYL-D-GLYCERATE TRANSPORT/METABOLISM SYSTEM REPRESSOR MNGR-RELATED"/>
    <property type="match status" value="1"/>
</dbReference>
<dbReference type="Pfam" id="PF07702">
    <property type="entry name" value="UTRA"/>
    <property type="match status" value="1"/>
</dbReference>